<protein>
    <submittedName>
        <fullName evidence="3">Uncharacterized protein</fullName>
    </submittedName>
</protein>
<dbReference type="OrthoDB" id="128620at2759"/>
<feature type="region of interest" description="Disordered" evidence="2">
    <location>
        <begin position="247"/>
        <end position="272"/>
    </location>
</feature>
<dbReference type="EMBL" id="MJFZ01000192">
    <property type="protein sequence ID" value="RAW34700.1"/>
    <property type="molecule type" value="Genomic_DNA"/>
</dbReference>
<organism evidence="3 4">
    <name type="scientific">Phytophthora cactorum</name>
    <dbReference type="NCBI Taxonomy" id="29920"/>
    <lineage>
        <taxon>Eukaryota</taxon>
        <taxon>Sar</taxon>
        <taxon>Stramenopiles</taxon>
        <taxon>Oomycota</taxon>
        <taxon>Peronosporomycetes</taxon>
        <taxon>Peronosporales</taxon>
        <taxon>Peronosporaceae</taxon>
        <taxon>Phytophthora</taxon>
    </lineage>
</organism>
<keyword evidence="1" id="KW-0175">Coiled coil</keyword>
<evidence type="ECO:0000256" key="2">
    <source>
        <dbReference type="SAM" id="MobiDB-lite"/>
    </source>
</evidence>
<dbReference type="AlphaFoldDB" id="A0A329SDH2"/>
<comment type="caution">
    <text evidence="3">The sequence shown here is derived from an EMBL/GenBank/DDBJ whole genome shotgun (WGS) entry which is preliminary data.</text>
</comment>
<dbReference type="Proteomes" id="UP000251314">
    <property type="component" value="Unassembled WGS sequence"/>
</dbReference>
<gene>
    <name evidence="3" type="ORF">PC110_g8972</name>
</gene>
<feature type="region of interest" description="Disordered" evidence="2">
    <location>
        <begin position="288"/>
        <end position="376"/>
    </location>
</feature>
<reference evidence="3 4" key="1">
    <citation type="submission" date="2018-01" db="EMBL/GenBank/DDBJ databases">
        <title>Draft genome of the strawberry crown rot pathogen Phytophthora cactorum.</title>
        <authorList>
            <person name="Armitage A.D."/>
            <person name="Lysoe E."/>
            <person name="Nellist C.F."/>
            <person name="Harrison R.J."/>
            <person name="Brurberg M.B."/>
        </authorList>
    </citation>
    <scope>NUCLEOTIDE SEQUENCE [LARGE SCALE GENOMIC DNA]</scope>
    <source>
        <strain evidence="3 4">10300</strain>
    </source>
</reference>
<feature type="compositionally biased region" description="Polar residues" evidence="2">
    <location>
        <begin position="300"/>
        <end position="312"/>
    </location>
</feature>
<accession>A0A329SDH2</accession>
<proteinExistence type="predicted"/>
<name>A0A329SDH2_9STRA</name>
<feature type="compositionally biased region" description="Basic residues" evidence="2">
    <location>
        <begin position="121"/>
        <end position="130"/>
    </location>
</feature>
<feature type="region of interest" description="Disordered" evidence="2">
    <location>
        <begin position="120"/>
        <end position="152"/>
    </location>
</feature>
<evidence type="ECO:0000313" key="3">
    <source>
        <dbReference type="EMBL" id="RAW34700.1"/>
    </source>
</evidence>
<sequence length="533" mass="59009">MSSTAESFGVRLKRKTRNAETKLFEWRPCSCTVVAQDGRHLLQLQSPPRDEEGQDERGSETEIITIDLATQLLNVVPKKNKARCDLEYYPPVATMSGDVLKEELMAPSAAHCQQWMAQVRRVQHQAHQQRRPTSSTSTRSGASPVAPLPSPLTCVAEFTGSKESGTSSTDAPIASSVQFSIREPSPLRRQGSCEMLTSELAQPEVVSSPAHEMPKRSSSSLEISCALPERSAVVTCRVRDDRPIVNNSDLDYTVDSSNGSPPQAFEPAAHSDTEASLISSISSVSTTVPSTSAWRRGSATRISSPQYSSSGSDVPLSSHRSRRCRATTHNVRELSENNDFGSDEEHEPTRYRRGSFRRSSASKDRQTTTSRGVRLSSSCLSSPFRVSVRTQQSSMYSRAPAIDEGEGESSQAELHILQRVEAALRALELENAQAKARERELLQEIQTLRDSARVAAAERKHTEREYRHARREAGSWRRAAQSAEAAAGQLQEQLGIAREENQLLAGERLRLKRQNNELLTQVHRLDSLVYGRF</sequence>
<feature type="compositionally biased region" description="Polar residues" evidence="2">
    <location>
        <begin position="367"/>
        <end position="376"/>
    </location>
</feature>
<feature type="compositionally biased region" description="Polar residues" evidence="2">
    <location>
        <begin position="247"/>
        <end position="261"/>
    </location>
</feature>
<feature type="compositionally biased region" description="Low complexity" evidence="2">
    <location>
        <begin position="131"/>
        <end position="140"/>
    </location>
</feature>
<keyword evidence="4" id="KW-1185">Reference proteome</keyword>
<dbReference type="VEuPathDB" id="FungiDB:PC110_g8972"/>
<evidence type="ECO:0000313" key="4">
    <source>
        <dbReference type="Proteomes" id="UP000251314"/>
    </source>
</evidence>
<evidence type="ECO:0000256" key="1">
    <source>
        <dbReference type="SAM" id="Coils"/>
    </source>
</evidence>
<feature type="coiled-coil region" evidence="1">
    <location>
        <begin position="417"/>
        <end position="517"/>
    </location>
</feature>